<dbReference type="SUPFAM" id="SSF55326">
    <property type="entry name" value="PurM N-terminal domain-like"/>
    <property type="match status" value="1"/>
</dbReference>
<name>F2NY52_TRES6</name>
<dbReference type="GO" id="GO:0006189">
    <property type="term" value="P:'de novo' IMP biosynthetic process"/>
    <property type="evidence" value="ECO:0007669"/>
    <property type="project" value="UniProtKB-UniRule"/>
</dbReference>
<keyword evidence="6 15" id="KW-0963">Cytoplasm</keyword>
<dbReference type="CDD" id="cd02196">
    <property type="entry name" value="PurM"/>
    <property type="match status" value="1"/>
</dbReference>
<dbReference type="STRING" id="869209.Tresu_0879"/>
<proteinExistence type="inferred from homology"/>
<organism evidence="18 19">
    <name type="scientific">Treponema succinifaciens (strain ATCC 33096 / DSM 2489 / 6091)</name>
    <dbReference type="NCBI Taxonomy" id="869209"/>
    <lineage>
        <taxon>Bacteria</taxon>
        <taxon>Pseudomonadati</taxon>
        <taxon>Spirochaetota</taxon>
        <taxon>Spirochaetia</taxon>
        <taxon>Spirochaetales</taxon>
        <taxon>Treponemataceae</taxon>
        <taxon>Treponema</taxon>
    </lineage>
</organism>
<evidence type="ECO:0000256" key="15">
    <source>
        <dbReference type="HAMAP-Rule" id="MF_00741"/>
    </source>
</evidence>
<feature type="domain" description="PurM-like C-terminal" evidence="17">
    <location>
        <begin position="174"/>
        <end position="329"/>
    </location>
</feature>
<dbReference type="Gene3D" id="3.90.650.10">
    <property type="entry name" value="PurM-like C-terminal domain"/>
    <property type="match status" value="1"/>
</dbReference>
<dbReference type="KEGG" id="tsu:Tresu_0879"/>
<reference evidence="19" key="2">
    <citation type="submission" date="2011-04" db="EMBL/GenBank/DDBJ databases">
        <title>The complete genome of chromosome of Treponema succinifaciens DSM 2489.</title>
        <authorList>
            <person name="Lucas S."/>
            <person name="Copeland A."/>
            <person name="Lapidus A."/>
            <person name="Bruce D."/>
            <person name="Goodwin L."/>
            <person name="Pitluck S."/>
            <person name="Peters L."/>
            <person name="Kyrpides N."/>
            <person name="Mavromatis K."/>
            <person name="Ivanova N."/>
            <person name="Ovchinnikova G."/>
            <person name="Teshima H."/>
            <person name="Detter J.C."/>
            <person name="Tapia R."/>
            <person name="Han C."/>
            <person name="Land M."/>
            <person name="Hauser L."/>
            <person name="Markowitz V."/>
            <person name="Cheng J.-F."/>
            <person name="Hugenholtz P."/>
            <person name="Woyke T."/>
            <person name="Wu D."/>
            <person name="Gronow S."/>
            <person name="Wellnitz S."/>
            <person name="Brambilla E."/>
            <person name="Klenk H.-P."/>
            <person name="Eisen J.A."/>
        </authorList>
    </citation>
    <scope>NUCLEOTIDE SEQUENCE [LARGE SCALE GENOMIC DNA]</scope>
    <source>
        <strain evidence="19">ATCC 33096 / DSM 2489 / 6091</strain>
    </source>
</reference>
<comment type="subcellular location">
    <subcellularLocation>
        <location evidence="1 15">Cytoplasm</location>
    </subcellularLocation>
</comment>
<reference evidence="18 19" key="1">
    <citation type="journal article" date="2011" name="Stand. Genomic Sci.">
        <title>Complete genome sequence of Treponema succinifaciens type strain (6091).</title>
        <authorList>
            <person name="Han C."/>
            <person name="Gronow S."/>
            <person name="Teshima H."/>
            <person name="Lapidus A."/>
            <person name="Nolan M."/>
            <person name="Lucas S."/>
            <person name="Hammon N."/>
            <person name="Deshpande S."/>
            <person name="Cheng J.F."/>
            <person name="Zeytun A."/>
            <person name="Tapia R."/>
            <person name="Goodwin L."/>
            <person name="Pitluck S."/>
            <person name="Liolios K."/>
            <person name="Pagani I."/>
            <person name="Ivanova N."/>
            <person name="Mavromatis K."/>
            <person name="Mikhailova N."/>
            <person name="Huntemann M."/>
            <person name="Pati A."/>
            <person name="Chen A."/>
            <person name="Palaniappan K."/>
            <person name="Land M."/>
            <person name="Hauser L."/>
            <person name="Brambilla E.M."/>
            <person name="Rohde M."/>
            <person name="Goker M."/>
            <person name="Woyke T."/>
            <person name="Bristow J."/>
            <person name="Eisen J.A."/>
            <person name="Markowitz V."/>
            <person name="Hugenholtz P."/>
            <person name="Kyrpides N.C."/>
            <person name="Klenk H.P."/>
            <person name="Detter J.C."/>
        </authorList>
    </citation>
    <scope>NUCLEOTIDE SEQUENCE [LARGE SCALE GENOMIC DNA]</scope>
    <source>
        <strain evidence="19">ATCC 33096 / DSM 2489 / 6091</strain>
    </source>
</reference>
<evidence type="ECO:0000256" key="2">
    <source>
        <dbReference type="ARBA" id="ARBA00004686"/>
    </source>
</evidence>
<evidence type="ECO:0000313" key="18">
    <source>
        <dbReference type="EMBL" id="AEB13803.1"/>
    </source>
</evidence>
<evidence type="ECO:0000256" key="13">
    <source>
        <dbReference type="ARBA" id="ARBA00033093"/>
    </source>
</evidence>
<dbReference type="EMBL" id="CP002631">
    <property type="protein sequence ID" value="AEB13803.1"/>
    <property type="molecule type" value="Genomic_DNA"/>
</dbReference>
<dbReference type="GO" id="GO:0005829">
    <property type="term" value="C:cytosol"/>
    <property type="evidence" value="ECO:0007669"/>
    <property type="project" value="TreeGrafter"/>
</dbReference>
<evidence type="ECO:0000256" key="5">
    <source>
        <dbReference type="ARBA" id="ARBA00020367"/>
    </source>
</evidence>
<dbReference type="InterPro" id="IPR036921">
    <property type="entry name" value="PurM-like_N_sf"/>
</dbReference>
<dbReference type="UniPathway" id="UPA00074">
    <property type="reaction ID" value="UER00129"/>
</dbReference>
<evidence type="ECO:0000256" key="6">
    <source>
        <dbReference type="ARBA" id="ARBA00022490"/>
    </source>
</evidence>
<dbReference type="GeneID" id="302998049"/>
<dbReference type="PANTHER" id="PTHR10520:SF12">
    <property type="entry name" value="TRIFUNCTIONAL PURINE BIOSYNTHETIC PROTEIN ADENOSINE-3"/>
    <property type="match status" value="1"/>
</dbReference>
<dbReference type="RefSeq" id="WP_013701096.1">
    <property type="nucleotide sequence ID" value="NC_015385.1"/>
</dbReference>
<evidence type="ECO:0000256" key="1">
    <source>
        <dbReference type="ARBA" id="ARBA00004496"/>
    </source>
</evidence>
<dbReference type="PANTHER" id="PTHR10520">
    <property type="entry name" value="TRIFUNCTIONAL PURINE BIOSYNTHETIC PROTEIN ADENOSINE-3-RELATED"/>
    <property type="match status" value="1"/>
</dbReference>
<dbReference type="InterPro" id="IPR016188">
    <property type="entry name" value="PurM-like_N"/>
</dbReference>
<gene>
    <name evidence="15" type="primary">purM</name>
    <name evidence="18" type="ordered locus">Tresu_0879</name>
</gene>
<evidence type="ECO:0000259" key="16">
    <source>
        <dbReference type="Pfam" id="PF00586"/>
    </source>
</evidence>
<accession>F2NY52</accession>
<keyword evidence="10 15" id="KW-0067">ATP-binding</keyword>
<evidence type="ECO:0000313" key="19">
    <source>
        <dbReference type="Proteomes" id="UP000006852"/>
    </source>
</evidence>
<dbReference type="InterPro" id="IPR010918">
    <property type="entry name" value="PurM-like_C_dom"/>
</dbReference>
<evidence type="ECO:0000256" key="4">
    <source>
        <dbReference type="ARBA" id="ARBA00013047"/>
    </source>
</evidence>
<keyword evidence="8 15" id="KW-0547">Nucleotide-binding</keyword>
<keyword evidence="19" id="KW-1185">Reference proteome</keyword>
<dbReference type="eggNOG" id="COG0150">
    <property type="taxonomic scope" value="Bacteria"/>
</dbReference>
<dbReference type="FunFam" id="3.90.650.10:FF:000011">
    <property type="entry name" value="Phosphoribosylformylglycinamidine cyclo-ligase"/>
    <property type="match status" value="1"/>
</dbReference>
<comment type="pathway">
    <text evidence="2 15">Purine metabolism; IMP biosynthesis via de novo pathway; 5-amino-1-(5-phospho-D-ribosyl)imidazole from N(2)-formyl-N(1)-(5-phospho-D-ribosyl)glycinamide: step 2/2.</text>
</comment>
<dbReference type="InterPro" id="IPR036676">
    <property type="entry name" value="PurM-like_C_sf"/>
</dbReference>
<evidence type="ECO:0000259" key="17">
    <source>
        <dbReference type="Pfam" id="PF02769"/>
    </source>
</evidence>
<evidence type="ECO:0000256" key="8">
    <source>
        <dbReference type="ARBA" id="ARBA00022741"/>
    </source>
</evidence>
<dbReference type="GO" id="GO:0046084">
    <property type="term" value="P:adenine biosynthetic process"/>
    <property type="evidence" value="ECO:0007669"/>
    <property type="project" value="TreeGrafter"/>
</dbReference>
<dbReference type="OrthoDB" id="9802507at2"/>
<dbReference type="AlphaFoldDB" id="F2NY52"/>
<dbReference type="Pfam" id="PF02769">
    <property type="entry name" value="AIRS_C"/>
    <property type="match status" value="1"/>
</dbReference>
<dbReference type="Gene3D" id="3.30.1330.10">
    <property type="entry name" value="PurM-like, N-terminal domain"/>
    <property type="match status" value="1"/>
</dbReference>
<dbReference type="FunFam" id="3.30.1330.10:FF:000001">
    <property type="entry name" value="Phosphoribosylformylglycinamidine cyclo-ligase"/>
    <property type="match status" value="1"/>
</dbReference>
<feature type="domain" description="PurM-like N-terminal" evidence="16">
    <location>
        <begin position="57"/>
        <end position="162"/>
    </location>
</feature>
<dbReference type="GO" id="GO:0004637">
    <property type="term" value="F:phosphoribosylamine-glycine ligase activity"/>
    <property type="evidence" value="ECO:0007669"/>
    <property type="project" value="TreeGrafter"/>
</dbReference>
<evidence type="ECO:0000256" key="12">
    <source>
        <dbReference type="ARBA" id="ARBA00032931"/>
    </source>
</evidence>
<sequence>MAEKFDYKKAGVDVNEGYKAVDKYKKQSERARIPGQLTELGAFNGMFAVPKNMKNPVMVSGTDGVGTKLDIAFQMGIYDTVGIDCVAMSVNDILCSGVKTSFFLDYIACGKLDSKVAGELVKGVTDGCVDAGCALLGGETAEMPGFYDDGKYDLAGFGVGVADKSDIINGSKIKEGDVLIGLSSTGPHSNGYSLIRKLVTDFEEKITIGGKERKIGEVLLTPTRIYVRPVMDVLSKFRSSVHGMVHVTGGGFYENVPRMFPHAKEGKKQLIAMIKKDSWEVPEIFDELIKRGADPENVFSTFNMGIGFVLAVSKKDAAEILKRFNANAKKFAVKGAPVMKAYEIGYVGHTDKVIKGDFKGSKEMTQFYV</sequence>
<comment type="similarity">
    <text evidence="3 15">Belongs to the AIR synthase family.</text>
</comment>
<evidence type="ECO:0000256" key="10">
    <source>
        <dbReference type="ARBA" id="ARBA00022840"/>
    </source>
</evidence>
<dbReference type="EC" id="6.3.3.1" evidence="4 15"/>
<dbReference type="InterPro" id="IPR004733">
    <property type="entry name" value="PurM_cligase"/>
</dbReference>
<protein>
    <recommendedName>
        <fullName evidence="5 15">Phosphoribosylformylglycinamidine cyclo-ligase</fullName>
        <ecNumber evidence="4 15">6.3.3.1</ecNumber>
    </recommendedName>
    <alternativeName>
        <fullName evidence="12 15">AIR synthase</fullName>
    </alternativeName>
    <alternativeName>
        <fullName evidence="13 15">AIRS</fullName>
    </alternativeName>
    <alternativeName>
        <fullName evidence="11 15">Phosphoribosyl-aminoimidazole synthetase</fullName>
    </alternativeName>
</protein>
<dbReference type="GO" id="GO:0005524">
    <property type="term" value="F:ATP binding"/>
    <property type="evidence" value="ECO:0007669"/>
    <property type="project" value="UniProtKB-KW"/>
</dbReference>
<keyword evidence="7 15" id="KW-0436">Ligase</keyword>
<dbReference type="GO" id="GO:0004641">
    <property type="term" value="F:phosphoribosylformylglycinamidine cyclo-ligase activity"/>
    <property type="evidence" value="ECO:0007669"/>
    <property type="project" value="UniProtKB-UniRule"/>
</dbReference>
<dbReference type="NCBIfam" id="TIGR00878">
    <property type="entry name" value="purM"/>
    <property type="match status" value="1"/>
</dbReference>
<comment type="catalytic activity">
    <reaction evidence="14 15">
        <text>2-formamido-N(1)-(5-O-phospho-beta-D-ribosyl)acetamidine + ATP = 5-amino-1-(5-phospho-beta-D-ribosyl)imidazole + ADP + phosphate + H(+)</text>
        <dbReference type="Rhea" id="RHEA:23032"/>
        <dbReference type="ChEBI" id="CHEBI:15378"/>
        <dbReference type="ChEBI" id="CHEBI:30616"/>
        <dbReference type="ChEBI" id="CHEBI:43474"/>
        <dbReference type="ChEBI" id="CHEBI:137981"/>
        <dbReference type="ChEBI" id="CHEBI:147287"/>
        <dbReference type="ChEBI" id="CHEBI:456216"/>
        <dbReference type="EC" id="6.3.3.1"/>
    </reaction>
</comment>
<dbReference type="Proteomes" id="UP000006852">
    <property type="component" value="Chromosome"/>
</dbReference>
<dbReference type="Pfam" id="PF00586">
    <property type="entry name" value="AIRS"/>
    <property type="match status" value="1"/>
</dbReference>
<evidence type="ECO:0000256" key="11">
    <source>
        <dbReference type="ARBA" id="ARBA00031908"/>
    </source>
</evidence>
<dbReference type="SUPFAM" id="SSF56042">
    <property type="entry name" value="PurM C-terminal domain-like"/>
    <property type="match status" value="1"/>
</dbReference>
<dbReference type="HAMAP" id="MF_00741">
    <property type="entry name" value="AIRS"/>
    <property type="match status" value="1"/>
</dbReference>
<evidence type="ECO:0000256" key="14">
    <source>
        <dbReference type="ARBA" id="ARBA00049057"/>
    </source>
</evidence>
<evidence type="ECO:0000256" key="7">
    <source>
        <dbReference type="ARBA" id="ARBA00022598"/>
    </source>
</evidence>
<keyword evidence="9 15" id="KW-0658">Purine biosynthesis</keyword>
<evidence type="ECO:0000256" key="9">
    <source>
        <dbReference type="ARBA" id="ARBA00022755"/>
    </source>
</evidence>
<evidence type="ECO:0000256" key="3">
    <source>
        <dbReference type="ARBA" id="ARBA00010280"/>
    </source>
</evidence>
<dbReference type="HOGENOM" id="CLU_047116_0_0_12"/>